<proteinExistence type="predicted"/>
<reference evidence="2" key="1">
    <citation type="submission" date="2021-10" db="EMBL/GenBank/DDBJ databases">
        <title>De novo Genome Assembly of Clathrus columnatus (Basidiomycota, Fungi) Using Illumina and Nanopore Sequence Data.</title>
        <authorList>
            <person name="Ogiso-Tanaka E."/>
            <person name="Itagaki H."/>
            <person name="Hosoya T."/>
            <person name="Hosaka K."/>
        </authorList>
    </citation>
    <scope>NUCLEOTIDE SEQUENCE</scope>
    <source>
        <strain evidence="2">MO-923</strain>
    </source>
</reference>
<evidence type="ECO:0000313" key="2">
    <source>
        <dbReference type="EMBL" id="GJJ10660.1"/>
    </source>
</evidence>
<gene>
    <name evidence="2" type="ORF">Clacol_004887</name>
</gene>
<sequence length="341" mass="38141">MSPNLYLLWTKLPSMNDLVEICIEHLVDDINELLKLLCLPLVIESPFDLTPSLFLAILESILRNRLPISSEIRDSREMGAKISAMKILLGILEDDILENDIGLSDIDPRKLAAGDLDEVVFVGRVLCDLGFEKFGLGRRRRYSDLNEQSTQGTTTNLRPSSSQANTISNTTTYSVYQESETAPTSIFDDHSSITNRLPTTQSSEPKCIHELDFSEFSLDEMMEMNDDEEDIDLNQSACDCSIQSHVASIPEASSAGTSQPSIRYEGFIGRASELEEIREFESKNGQLPKSSTSPNNTTPMRNPTQHTFPAQYTLALLHERARLLEELARLKLIRASNSLHS</sequence>
<evidence type="ECO:0000313" key="3">
    <source>
        <dbReference type="Proteomes" id="UP001050691"/>
    </source>
</evidence>
<dbReference type="EMBL" id="BPWL01000005">
    <property type="protein sequence ID" value="GJJ10660.1"/>
    <property type="molecule type" value="Genomic_DNA"/>
</dbReference>
<comment type="caution">
    <text evidence="2">The sequence shown here is derived from an EMBL/GenBank/DDBJ whole genome shotgun (WGS) entry which is preliminary data.</text>
</comment>
<feature type="region of interest" description="Disordered" evidence="1">
    <location>
        <begin position="145"/>
        <end position="168"/>
    </location>
</feature>
<feature type="region of interest" description="Disordered" evidence="1">
    <location>
        <begin position="281"/>
        <end position="302"/>
    </location>
</feature>
<keyword evidence="3" id="KW-1185">Reference proteome</keyword>
<dbReference type="Proteomes" id="UP001050691">
    <property type="component" value="Unassembled WGS sequence"/>
</dbReference>
<protein>
    <recommendedName>
        <fullName evidence="4">DUF5745 domain-containing protein</fullName>
    </recommendedName>
</protein>
<organism evidence="2 3">
    <name type="scientific">Clathrus columnatus</name>
    <dbReference type="NCBI Taxonomy" id="1419009"/>
    <lineage>
        <taxon>Eukaryota</taxon>
        <taxon>Fungi</taxon>
        <taxon>Dikarya</taxon>
        <taxon>Basidiomycota</taxon>
        <taxon>Agaricomycotina</taxon>
        <taxon>Agaricomycetes</taxon>
        <taxon>Phallomycetidae</taxon>
        <taxon>Phallales</taxon>
        <taxon>Clathraceae</taxon>
        <taxon>Clathrus</taxon>
    </lineage>
</organism>
<evidence type="ECO:0000256" key="1">
    <source>
        <dbReference type="SAM" id="MobiDB-lite"/>
    </source>
</evidence>
<accession>A0AAV5AFD4</accession>
<dbReference type="AlphaFoldDB" id="A0AAV5AFD4"/>
<name>A0AAV5AFD4_9AGAM</name>
<evidence type="ECO:0008006" key="4">
    <source>
        <dbReference type="Google" id="ProtNLM"/>
    </source>
</evidence>
<feature type="compositionally biased region" description="Polar residues" evidence="1">
    <location>
        <begin position="283"/>
        <end position="302"/>
    </location>
</feature>